<dbReference type="Gene3D" id="1.10.510.10">
    <property type="entry name" value="Transferase(Phosphotransferase) domain 1"/>
    <property type="match status" value="1"/>
</dbReference>
<dbReference type="GO" id="GO:0016301">
    <property type="term" value="F:kinase activity"/>
    <property type="evidence" value="ECO:0007669"/>
    <property type="project" value="UniProtKB-KW"/>
</dbReference>
<proteinExistence type="predicted"/>
<dbReference type="OrthoDB" id="5979581at2759"/>
<dbReference type="Gene3D" id="3.30.200.20">
    <property type="entry name" value="Phosphorylase Kinase, domain 1"/>
    <property type="match status" value="1"/>
</dbReference>
<dbReference type="EMBL" id="JACAZH010000006">
    <property type="protein sequence ID" value="KAF7366890.1"/>
    <property type="molecule type" value="Genomic_DNA"/>
</dbReference>
<dbReference type="Proteomes" id="UP000623467">
    <property type="component" value="Unassembled WGS sequence"/>
</dbReference>
<sequence>MGSNPQEESISGPDEDVEYMPIETETPSGYRPGGYHPDRHWQHFLRRKISHRAQAWRWRPVRHLAGLGRRARRIRCPQEHSRLFRNLKRGRQLGQIATLPEASASASPVDPLRALNDLFASLQDTFKFTGLKGTHMCLLFEPAMMSLGDTKDASYRKLFQPATARIIAAQLLEAVCRLHENGIAHGGMLMPCPAL</sequence>
<dbReference type="AlphaFoldDB" id="A0A8H6Z008"/>
<comment type="caution">
    <text evidence="1">The sequence shown here is derived from an EMBL/GenBank/DDBJ whole genome shotgun (WGS) entry which is preliminary data.</text>
</comment>
<keyword evidence="2" id="KW-1185">Reference proteome</keyword>
<name>A0A8H6Z008_9AGAR</name>
<keyword evidence="1" id="KW-0418">Kinase</keyword>
<evidence type="ECO:0000313" key="1">
    <source>
        <dbReference type="EMBL" id="KAF7366890.1"/>
    </source>
</evidence>
<dbReference type="InterPro" id="IPR011009">
    <property type="entry name" value="Kinase-like_dom_sf"/>
</dbReference>
<organism evidence="1 2">
    <name type="scientific">Mycena sanguinolenta</name>
    <dbReference type="NCBI Taxonomy" id="230812"/>
    <lineage>
        <taxon>Eukaryota</taxon>
        <taxon>Fungi</taxon>
        <taxon>Dikarya</taxon>
        <taxon>Basidiomycota</taxon>
        <taxon>Agaricomycotina</taxon>
        <taxon>Agaricomycetes</taxon>
        <taxon>Agaricomycetidae</taxon>
        <taxon>Agaricales</taxon>
        <taxon>Marasmiineae</taxon>
        <taxon>Mycenaceae</taxon>
        <taxon>Mycena</taxon>
    </lineage>
</organism>
<gene>
    <name evidence="1" type="ORF">MSAN_00947700</name>
</gene>
<reference evidence="1" key="1">
    <citation type="submission" date="2020-05" db="EMBL/GenBank/DDBJ databases">
        <title>Mycena genomes resolve the evolution of fungal bioluminescence.</title>
        <authorList>
            <person name="Tsai I.J."/>
        </authorList>
    </citation>
    <scope>NUCLEOTIDE SEQUENCE</scope>
    <source>
        <strain evidence="1">160909Yilan</strain>
    </source>
</reference>
<accession>A0A8H6Z008</accession>
<evidence type="ECO:0000313" key="2">
    <source>
        <dbReference type="Proteomes" id="UP000623467"/>
    </source>
</evidence>
<keyword evidence="1" id="KW-0808">Transferase</keyword>
<protein>
    <submittedName>
        <fullName evidence="1">Cmgc srpk kinase</fullName>
    </submittedName>
</protein>
<dbReference type="SUPFAM" id="SSF56112">
    <property type="entry name" value="Protein kinase-like (PK-like)"/>
    <property type="match status" value="1"/>
</dbReference>